<evidence type="ECO:0000313" key="2">
    <source>
        <dbReference type="Proteomes" id="UP001163321"/>
    </source>
</evidence>
<reference evidence="1 2" key="1">
    <citation type="journal article" date="2022" name="bioRxiv">
        <title>The genome of the oomycete Peronosclerospora sorghi, a cosmopolitan pathogen of maize and sorghum, is inflated with dispersed pseudogenes.</title>
        <authorList>
            <person name="Fletcher K."/>
            <person name="Martin F."/>
            <person name="Isakeit T."/>
            <person name="Cavanaugh K."/>
            <person name="Magill C."/>
            <person name="Michelmore R."/>
        </authorList>
    </citation>
    <scope>NUCLEOTIDE SEQUENCE [LARGE SCALE GENOMIC DNA]</scope>
    <source>
        <strain evidence="1">P6</strain>
    </source>
</reference>
<sequence length="201" mass="22689">MKSVVDARSPRGSKTLEIDVNELEQDVGWVQVYRGKSRYDVIPQRSKSVLDVKHKVSAVLDLRSSTALRLVVTGKTPSDETTLNTLAGPTKVIKSMALLQEQQHVIQEKEQEIRELLNELVGFHTTFEKVRKHMARNFMSKDESLLELARVLDDAQRIADNLEIVQRRLVGTNVETAKRVLFVVVGYVTEAITSAEFFGIL</sequence>
<proteinExistence type="predicted"/>
<accession>A0ACC0VRR1</accession>
<name>A0ACC0VRR1_9STRA</name>
<dbReference type="EMBL" id="CM047586">
    <property type="protein sequence ID" value="KAI9909188.1"/>
    <property type="molecule type" value="Genomic_DNA"/>
</dbReference>
<organism evidence="1 2">
    <name type="scientific">Peronosclerospora sorghi</name>
    <dbReference type="NCBI Taxonomy" id="230839"/>
    <lineage>
        <taxon>Eukaryota</taxon>
        <taxon>Sar</taxon>
        <taxon>Stramenopiles</taxon>
        <taxon>Oomycota</taxon>
        <taxon>Peronosporomycetes</taxon>
        <taxon>Peronosporales</taxon>
        <taxon>Peronosporaceae</taxon>
        <taxon>Peronosclerospora</taxon>
    </lineage>
</organism>
<evidence type="ECO:0000313" key="1">
    <source>
        <dbReference type="EMBL" id="KAI9909188.1"/>
    </source>
</evidence>
<comment type="caution">
    <text evidence="1">The sequence shown here is derived from an EMBL/GenBank/DDBJ whole genome shotgun (WGS) entry which is preliminary data.</text>
</comment>
<gene>
    <name evidence="1" type="ORF">PsorP6_015014</name>
</gene>
<protein>
    <submittedName>
        <fullName evidence="1">Uncharacterized protein</fullName>
    </submittedName>
</protein>
<dbReference type="Proteomes" id="UP001163321">
    <property type="component" value="Chromosome 7"/>
</dbReference>
<keyword evidence="2" id="KW-1185">Reference proteome</keyword>